<feature type="domain" description="HTH merR-type" evidence="5">
    <location>
        <begin position="4"/>
        <end position="73"/>
    </location>
</feature>
<evidence type="ECO:0000256" key="2">
    <source>
        <dbReference type="ARBA" id="ARBA00023125"/>
    </source>
</evidence>
<proteinExistence type="predicted"/>
<dbReference type="CDD" id="cd04770">
    <property type="entry name" value="HTH_HMRTR"/>
    <property type="match status" value="1"/>
</dbReference>
<dbReference type="PRINTS" id="PR00040">
    <property type="entry name" value="HTHMERR"/>
</dbReference>
<keyword evidence="4" id="KW-0175">Coiled coil</keyword>
<dbReference type="PROSITE" id="PS50937">
    <property type="entry name" value="HTH_MERR_2"/>
    <property type="match status" value="1"/>
</dbReference>
<evidence type="ECO:0000313" key="6">
    <source>
        <dbReference type="EMBL" id="VAW06224.1"/>
    </source>
</evidence>
<dbReference type="GO" id="GO:0003677">
    <property type="term" value="F:DNA binding"/>
    <property type="evidence" value="ECO:0007669"/>
    <property type="project" value="UniProtKB-KW"/>
</dbReference>
<evidence type="ECO:0000259" key="5">
    <source>
        <dbReference type="PROSITE" id="PS50937"/>
    </source>
</evidence>
<protein>
    <submittedName>
        <fullName evidence="6">Transcriptional regulator, MerR family</fullName>
    </submittedName>
</protein>
<dbReference type="Pfam" id="PF13411">
    <property type="entry name" value="MerR_1"/>
    <property type="match status" value="1"/>
</dbReference>
<name>A0A3B0TBL6_9ZZZZ</name>
<keyword evidence="2" id="KW-0238">DNA-binding</keyword>
<dbReference type="Gene3D" id="1.10.1660.10">
    <property type="match status" value="1"/>
</dbReference>
<dbReference type="EMBL" id="UOEJ01000232">
    <property type="protein sequence ID" value="VAW06224.1"/>
    <property type="molecule type" value="Genomic_DNA"/>
</dbReference>
<dbReference type="SUPFAM" id="SSF46955">
    <property type="entry name" value="Putative DNA-binding domain"/>
    <property type="match status" value="1"/>
</dbReference>
<feature type="coiled-coil region" evidence="4">
    <location>
        <begin position="78"/>
        <end position="112"/>
    </location>
</feature>
<dbReference type="SMART" id="SM00422">
    <property type="entry name" value="HTH_MERR"/>
    <property type="match status" value="1"/>
</dbReference>
<organism evidence="6">
    <name type="scientific">hydrothermal vent metagenome</name>
    <dbReference type="NCBI Taxonomy" id="652676"/>
    <lineage>
        <taxon>unclassified sequences</taxon>
        <taxon>metagenomes</taxon>
        <taxon>ecological metagenomes</taxon>
    </lineage>
</organism>
<dbReference type="InterPro" id="IPR009061">
    <property type="entry name" value="DNA-bd_dom_put_sf"/>
</dbReference>
<accession>A0A3B0TBL6</accession>
<keyword evidence="3" id="KW-0804">Transcription</keyword>
<gene>
    <name evidence="6" type="ORF">MNBD_ALPHA01-1143</name>
</gene>
<dbReference type="GO" id="GO:0003700">
    <property type="term" value="F:DNA-binding transcription factor activity"/>
    <property type="evidence" value="ECO:0007669"/>
    <property type="project" value="InterPro"/>
</dbReference>
<keyword evidence="1" id="KW-0805">Transcription regulation</keyword>
<evidence type="ECO:0000256" key="1">
    <source>
        <dbReference type="ARBA" id="ARBA00023015"/>
    </source>
</evidence>
<sequence>MMNDLTIGQLAKESNVRTDTIRYYEQLGIINPEGRSNAGYRLYGPESIRTIKFIRRAKDLGFTLAEIKVLLGLKASQTATCRDMLERTEAKIAEAKENMQHLDRMHDALEKLSEACPGGDMPLSECPILDHLYPET</sequence>
<evidence type="ECO:0000256" key="4">
    <source>
        <dbReference type="SAM" id="Coils"/>
    </source>
</evidence>
<evidence type="ECO:0000256" key="3">
    <source>
        <dbReference type="ARBA" id="ARBA00023163"/>
    </source>
</evidence>
<dbReference type="InterPro" id="IPR000551">
    <property type="entry name" value="MerR-type_HTH_dom"/>
</dbReference>
<dbReference type="PANTHER" id="PTHR30204">
    <property type="entry name" value="REDOX-CYCLING DRUG-SENSING TRANSCRIPTIONAL ACTIVATOR SOXR"/>
    <property type="match status" value="1"/>
</dbReference>
<reference evidence="6" key="1">
    <citation type="submission" date="2018-06" db="EMBL/GenBank/DDBJ databases">
        <authorList>
            <person name="Zhirakovskaya E."/>
        </authorList>
    </citation>
    <scope>NUCLEOTIDE SEQUENCE</scope>
</reference>
<dbReference type="InterPro" id="IPR047057">
    <property type="entry name" value="MerR_fam"/>
</dbReference>
<dbReference type="AlphaFoldDB" id="A0A3B0TBL6"/>
<dbReference type="PANTHER" id="PTHR30204:SF94">
    <property type="entry name" value="HEAVY METAL-DEPENDENT TRANSCRIPTIONAL REGULATOR HI_0293-RELATED"/>
    <property type="match status" value="1"/>
</dbReference>